<protein>
    <submittedName>
        <fullName evidence="2">AMP-binding domain-containing protein</fullName>
    </submittedName>
</protein>
<dbReference type="EMBL" id="BLLF01000402">
    <property type="protein sequence ID" value="GFH11421.1"/>
    <property type="molecule type" value="Genomic_DNA"/>
</dbReference>
<feature type="region of interest" description="Disordered" evidence="1">
    <location>
        <begin position="138"/>
        <end position="161"/>
    </location>
</feature>
<dbReference type="Proteomes" id="UP000485058">
    <property type="component" value="Unassembled WGS sequence"/>
</dbReference>
<dbReference type="Gene3D" id="3.40.50.980">
    <property type="match status" value="1"/>
</dbReference>
<dbReference type="PANTHER" id="PTHR44394">
    <property type="entry name" value="BETA-ALANINE-ACTIVATING ENZYME"/>
    <property type="match status" value="1"/>
</dbReference>
<dbReference type="InterPro" id="IPR052091">
    <property type="entry name" value="Beta-ala_Activ/Resist"/>
</dbReference>
<organism evidence="2 3">
    <name type="scientific">Haematococcus lacustris</name>
    <name type="common">Green alga</name>
    <name type="synonym">Haematococcus pluvialis</name>
    <dbReference type="NCBI Taxonomy" id="44745"/>
    <lineage>
        <taxon>Eukaryota</taxon>
        <taxon>Viridiplantae</taxon>
        <taxon>Chlorophyta</taxon>
        <taxon>core chlorophytes</taxon>
        <taxon>Chlorophyceae</taxon>
        <taxon>CS clade</taxon>
        <taxon>Chlamydomonadales</taxon>
        <taxon>Haematococcaceae</taxon>
        <taxon>Haematococcus</taxon>
    </lineage>
</organism>
<reference evidence="2 3" key="1">
    <citation type="submission" date="2020-02" db="EMBL/GenBank/DDBJ databases">
        <title>Draft genome sequence of Haematococcus lacustris strain NIES-144.</title>
        <authorList>
            <person name="Morimoto D."/>
            <person name="Nakagawa S."/>
            <person name="Yoshida T."/>
            <person name="Sawayama S."/>
        </authorList>
    </citation>
    <scope>NUCLEOTIDE SEQUENCE [LARGE SCALE GENOMIC DNA]</scope>
    <source>
        <strain evidence="2 3">NIES-144</strain>
    </source>
</reference>
<evidence type="ECO:0000313" key="2">
    <source>
        <dbReference type="EMBL" id="GFH11421.1"/>
    </source>
</evidence>
<dbReference type="PANTHER" id="PTHR44394:SF1">
    <property type="entry name" value="BETA-ALANINE-ACTIVATING ENZYME"/>
    <property type="match status" value="1"/>
</dbReference>
<comment type="caution">
    <text evidence="2">The sequence shown here is derived from an EMBL/GenBank/DDBJ whole genome shotgun (WGS) entry which is preliminary data.</text>
</comment>
<evidence type="ECO:0000313" key="3">
    <source>
        <dbReference type="Proteomes" id="UP000485058"/>
    </source>
</evidence>
<dbReference type="AlphaFoldDB" id="A0A699YPD3"/>
<sequence>MADDLVRAAASIAVTAIDEPLSGTSIPRGSPLVLATDFNAAQLPYCCVLFTSGSTGRAQGGHVVAVKTAVSFVDSLWEIFGPLLAGASLLVLPPQLVLQPRLLLRCLALGQVTHYVSVPSLLQLLPGPLAEARGARAEVASDTNSRHRGDEPGWTAGRQQWGQGARPWVGGPWPAAAAGGVQRGASDCAAG</sequence>
<evidence type="ECO:0000256" key="1">
    <source>
        <dbReference type="SAM" id="MobiDB-lite"/>
    </source>
</evidence>
<name>A0A699YPD3_HAELA</name>
<proteinExistence type="predicted"/>
<gene>
    <name evidence="2" type="ORF">HaLaN_06914</name>
</gene>
<dbReference type="GO" id="GO:0043041">
    <property type="term" value="P:amino acid activation for nonribosomal peptide biosynthetic process"/>
    <property type="evidence" value="ECO:0007669"/>
    <property type="project" value="TreeGrafter"/>
</dbReference>
<keyword evidence="3" id="KW-1185">Reference proteome</keyword>
<dbReference type="SUPFAM" id="SSF56801">
    <property type="entry name" value="Acetyl-CoA synthetase-like"/>
    <property type="match status" value="1"/>
</dbReference>
<accession>A0A699YPD3</accession>